<dbReference type="InParanoid" id="A0A1E7F3Y7"/>
<evidence type="ECO:0000313" key="2">
    <source>
        <dbReference type="Proteomes" id="UP000095751"/>
    </source>
</evidence>
<accession>A0A1E7F3Y7</accession>
<dbReference type="EMBL" id="KV784364">
    <property type="protein sequence ID" value="OEU12563.1"/>
    <property type="molecule type" value="Genomic_DNA"/>
</dbReference>
<sequence length="191" mass="22028">MKVTAEAFNTFLAKVGLILPDTVNDTNAIATTTTNDLEPRRVASELIIFYQTQQIEHLRDEHKNLVVQGVVLETMLEVLAEKFLEQQGTNQMQRATIDDQQGDIQLQRNMIDRQSAITNGYQKIINKQEQIIEIGEKIINKQDHFIERDQLIINNQEQLVVELCKNRSQTLWKFTGILFLVIGFEKFLLGE</sequence>
<organism evidence="1 2">
    <name type="scientific">Fragilariopsis cylindrus CCMP1102</name>
    <dbReference type="NCBI Taxonomy" id="635003"/>
    <lineage>
        <taxon>Eukaryota</taxon>
        <taxon>Sar</taxon>
        <taxon>Stramenopiles</taxon>
        <taxon>Ochrophyta</taxon>
        <taxon>Bacillariophyta</taxon>
        <taxon>Bacillariophyceae</taxon>
        <taxon>Bacillariophycidae</taxon>
        <taxon>Bacillariales</taxon>
        <taxon>Bacillariaceae</taxon>
        <taxon>Fragilariopsis</taxon>
    </lineage>
</organism>
<proteinExistence type="predicted"/>
<keyword evidence="2" id="KW-1185">Reference proteome</keyword>
<evidence type="ECO:0000313" key="1">
    <source>
        <dbReference type="EMBL" id="OEU12563.1"/>
    </source>
</evidence>
<dbReference type="KEGG" id="fcy:FRACYDRAFT_243814"/>
<dbReference type="Proteomes" id="UP000095751">
    <property type="component" value="Unassembled WGS sequence"/>
</dbReference>
<dbReference type="AlphaFoldDB" id="A0A1E7F3Y7"/>
<name>A0A1E7F3Y7_9STRA</name>
<protein>
    <submittedName>
        <fullName evidence="1">Uncharacterized protein</fullName>
    </submittedName>
</protein>
<gene>
    <name evidence="1" type="ORF">FRACYDRAFT_243814</name>
</gene>
<reference evidence="1 2" key="1">
    <citation type="submission" date="2016-09" db="EMBL/GenBank/DDBJ databases">
        <title>Extensive genetic diversity and differential bi-allelic expression allows diatom success in the polar Southern Ocean.</title>
        <authorList>
            <consortium name="DOE Joint Genome Institute"/>
            <person name="Mock T."/>
            <person name="Otillar R.P."/>
            <person name="Strauss J."/>
            <person name="Dupont C."/>
            <person name="Frickenhaus S."/>
            <person name="Maumus F."/>
            <person name="Mcmullan M."/>
            <person name="Sanges R."/>
            <person name="Schmutz J."/>
            <person name="Toseland A."/>
            <person name="Valas R."/>
            <person name="Veluchamy A."/>
            <person name="Ward B.J."/>
            <person name="Allen A."/>
            <person name="Barry K."/>
            <person name="Falciatore A."/>
            <person name="Ferrante M."/>
            <person name="Fortunato A.E."/>
            <person name="Gloeckner G."/>
            <person name="Gruber A."/>
            <person name="Hipkin R."/>
            <person name="Janech M."/>
            <person name="Kroth P."/>
            <person name="Leese F."/>
            <person name="Lindquist E."/>
            <person name="Lyon B.R."/>
            <person name="Martin J."/>
            <person name="Mayer C."/>
            <person name="Parker M."/>
            <person name="Quesneville H."/>
            <person name="Raymond J."/>
            <person name="Uhlig C."/>
            <person name="Valentin K.U."/>
            <person name="Worden A.Z."/>
            <person name="Armbrust E.V."/>
            <person name="Bowler C."/>
            <person name="Green B."/>
            <person name="Moulton V."/>
            <person name="Van Oosterhout C."/>
            <person name="Grigoriev I."/>
        </authorList>
    </citation>
    <scope>NUCLEOTIDE SEQUENCE [LARGE SCALE GENOMIC DNA]</scope>
    <source>
        <strain evidence="1 2">CCMP1102</strain>
    </source>
</reference>